<evidence type="ECO:0000313" key="2">
    <source>
        <dbReference type="EMBL" id="ACR36470.1"/>
    </source>
</evidence>
<name>C4J5M0_MAIZE</name>
<dbReference type="EMBL" id="BT086117">
    <property type="protein sequence ID" value="ACR36470.1"/>
    <property type="molecule type" value="mRNA"/>
</dbReference>
<sequence>MAVSSGRSHHLPAASFTVSIGRALLACSSFPYLSTTSTAARPHLPAGPGHGSRHSTLIKHR</sequence>
<dbReference type="AlphaFoldDB" id="C4J5M0"/>
<reference evidence="2" key="2">
    <citation type="submission" date="2012-06" db="EMBL/GenBank/DDBJ databases">
        <authorList>
            <person name="Yu Y."/>
            <person name="Currie J."/>
            <person name="Lomeli R."/>
            <person name="Angelova A."/>
            <person name="Collura K."/>
            <person name="Wissotski M."/>
            <person name="Campos D."/>
            <person name="Kudrna D."/>
            <person name="Golser W."/>
            <person name="Ashely E."/>
            <person name="Descour A."/>
            <person name="Fernandes J."/>
            <person name="Soderlund C."/>
            <person name="Walbot V."/>
        </authorList>
    </citation>
    <scope>NUCLEOTIDE SEQUENCE</scope>
    <source>
        <strain evidence="2">B73</strain>
    </source>
</reference>
<feature type="region of interest" description="Disordered" evidence="1">
    <location>
        <begin position="38"/>
        <end position="61"/>
    </location>
</feature>
<organism evidence="2">
    <name type="scientific">Zea mays</name>
    <name type="common">Maize</name>
    <dbReference type="NCBI Taxonomy" id="4577"/>
    <lineage>
        <taxon>Eukaryota</taxon>
        <taxon>Viridiplantae</taxon>
        <taxon>Streptophyta</taxon>
        <taxon>Embryophyta</taxon>
        <taxon>Tracheophyta</taxon>
        <taxon>Spermatophyta</taxon>
        <taxon>Magnoliopsida</taxon>
        <taxon>Liliopsida</taxon>
        <taxon>Poales</taxon>
        <taxon>Poaceae</taxon>
        <taxon>PACMAD clade</taxon>
        <taxon>Panicoideae</taxon>
        <taxon>Andropogonodae</taxon>
        <taxon>Andropogoneae</taxon>
        <taxon>Tripsacinae</taxon>
        <taxon>Zea</taxon>
    </lineage>
</organism>
<protein>
    <submittedName>
        <fullName evidence="2">Uncharacterized protein</fullName>
    </submittedName>
</protein>
<reference evidence="2" key="1">
    <citation type="journal article" date="2009" name="PLoS Genet.">
        <title>Sequencing, mapping, and analysis of 27,455 maize full-length cDNAs.</title>
        <authorList>
            <person name="Soderlund C."/>
            <person name="Descour A."/>
            <person name="Kudrna D."/>
            <person name="Bomhoff M."/>
            <person name="Boyd L."/>
            <person name="Currie J."/>
            <person name="Angelova A."/>
            <person name="Collura K."/>
            <person name="Wissotski M."/>
            <person name="Ashley E."/>
            <person name="Morrow D."/>
            <person name="Fernandes J."/>
            <person name="Walbot V."/>
            <person name="Yu Y."/>
        </authorList>
    </citation>
    <scope>NUCLEOTIDE SEQUENCE</scope>
    <source>
        <strain evidence="2">B73</strain>
    </source>
</reference>
<evidence type="ECO:0000256" key="1">
    <source>
        <dbReference type="SAM" id="MobiDB-lite"/>
    </source>
</evidence>
<feature type="compositionally biased region" description="Basic residues" evidence="1">
    <location>
        <begin position="51"/>
        <end position="61"/>
    </location>
</feature>
<accession>C4J5M0</accession>
<proteinExistence type="evidence at transcript level"/>